<feature type="domain" description="NF-kappa-B essential modulator NEMO N-terminal" evidence="2">
    <location>
        <begin position="37"/>
        <end position="57"/>
    </location>
</feature>
<keyword evidence="4" id="KW-1185">Reference proteome</keyword>
<sequence>MSHQPLSCLTEKGDSPSESTGNGPPHLAHPNLDTFTPEELLQQMKELLTENHQLKETNQKLFGVPHWVCLLRSPLLSTCF</sequence>
<accession>A0A2K5CYN2</accession>
<evidence type="ECO:0000313" key="3">
    <source>
        <dbReference type="Ensembl" id="ENSANAP00000013791.1"/>
    </source>
</evidence>
<evidence type="ECO:0000313" key="4">
    <source>
        <dbReference type="Proteomes" id="UP000233020"/>
    </source>
</evidence>
<dbReference type="InterPro" id="IPR021063">
    <property type="entry name" value="NEMO_N"/>
</dbReference>
<evidence type="ECO:0000259" key="2">
    <source>
        <dbReference type="Pfam" id="PF11577"/>
    </source>
</evidence>
<gene>
    <name evidence="3" type="primary">OPTN</name>
</gene>
<dbReference type="Pfam" id="PF11577">
    <property type="entry name" value="NEMO"/>
    <property type="match status" value="1"/>
</dbReference>
<dbReference type="Proteomes" id="UP000233020">
    <property type="component" value="Unplaced"/>
</dbReference>
<protein>
    <submittedName>
        <fullName evidence="3">Optineurin</fullName>
    </submittedName>
</protein>
<dbReference type="Ensembl" id="ENSANAT00000031619.1">
    <property type="protein sequence ID" value="ENSANAP00000013791.1"/>
    <property type="gene ID" value="ENSANAG00000024805.1"/>
</dbReference>
<reference evidence="3" key="2">
    <citation type="submission" date="2025-09" db="UniProtKB">
        <authorList>
            <consortium name="Ensembl"/>
        </authorList>
    </citation>
    <scope>IDENTIFICATION</scope>
</reference>
<dbReference type="AlphaFoldDB" id="A0A2K5CYN2"/>
<dbReference type="GeneTree" id="ENSGT00530000063808"/>
<organism evidence="3 4">
    <name type="scientific">Aotus nancymaae</name>
    <name type="common">Ma's night monkey</name>
    <dbReference type="NCBI Taxonomy" id="37293"/>
    <lineage>
        <taxon>Eukaryota</taxon>
        <taxon>Metazoa</taxon>
        <taxon>Chordata</taxon>
        <taxon>Craniata</taxon>
        <taxon>Vertebrata</taxon>
        <taxon>Euteleostomi</taxon>
        <taxon>Mammalia</taxon>
        <taxon>Eutheria</taxon>
        <taxon>Euarchontoglires</taxon>
        <taxon>Primates</taxon>
        <taxon>Haplorrhini</taxon>
        <taxon>Platyrrhini</taxon>
        <taxon>Aotidae</taxon>
        <taxon>Aotus</taxon>
    </lineage>
</organism>
<proteinExistence type="predicted"/>
<reference evidence="3" key="1">
    <citation type="submission" date="2025-08" db="UniProtKB">
        <authorList>
            <consortium name="Ensembl"/>
        </authorList>
    </citation>
    <scope>IDENTIFICATION</scope>
</reference>
<name>A0A2K5CYN2_AOTNA</name>
<evidence type="ECO:0000256" key="1">
    <source>
        <dbReference type="SAM" id="MobiDB-lite"/>
    </source>
</evidence>
<feature type="region of interest" description="Disordered" evidence="1">
    <location>
        <begin position="1"/>
        <end position="32"/>
    </location>
</feature>